<sequence length="1229" mass="138944">MHNFFTYTHDKIRANKFLSLLILISLVFFLAFFASKLKFEEDISKLIPVNEQSSQLQKVLKQVNFADKIIVNLKKDSEGTEDDLVAYADAFLEEISKDSLGLISNIQGKITGETMSETLDFAYNNLPLLLTQEDYTSIAKKLYPDSIAKIAHGNYKTLISPSGIVAKKNILRDPLGLTFMGLKQLQSLSFGDDFNVHNDYLISKDRNHILLFLTPKHKSSETDKNTKLSELIYKTHHKLNSTFTSKVYGESFGGALVAVANASQIKNDIQLTLSIALSILLIILILFYRKLLLPVILFIPTILGALFAVVVLYLLRESISAISLGIGSVLLGVTLDYALHVLTHLRSNNNAKSLYKEITKPILMSSLTTALAFLCLLFLQSQALQDLGIFAAISVLSASVFALIIIPQVYKNKTISKQNSTIIDKFASFKFHKAKAIIIGLSILICLSLFTYNKVNFNKDLNSLNYQPENLVNANINLDNLVNSTSKSVYISTYGTTEEEALNANEEVFNTLKRLEQNNNIIQFSSIGALVKAKAIQNRKIEQWNNFWNPQRKETLRNVIEKESQNLGFKPNAYKQFYSHLDKSFSSLSSKDYEVLSFITIEDYISKTTDFVTVSTLVKTENDKVDELFETFSNTANVVVIDRQKTNETFLGNLKNDFNRLVLYSFIVVLLILLIFYRSFSLTLVTIIPILLTWLITVGIMGLLNVEFNIFNIIISTFIFGLGVDYCIFVTNGLLHNLKYGGNVLPTYKTSILLSVITTILGVGTLIFAKHPALFSIALVSVIGILSAIIVSFCLQPLLFSLFIGSSKKSPISFRYFIHSIISFGYFGLGGLLLSLVGVALIKILPFSKKVKMKWFHIIISKFKKSVLYSNWFVKKTTLNPFKEAFEKQSIIIANHTSFLDILAIGMLHPKIIFLVNDWVYNSPIFGKAVKLAGFYPVSRGIDKSIGHLKTKIEQGYTLMAFPEGTRSTTNKIKRFHKGAFFLAEEFNLDIVPVLIHGNSEVLPKGSFVIKDGSITLKILERITFEDQSFGKTYKDKTKLISKHFKSAFQDLRNEIEDATYFHRIILEDYRYKGYDVYKTVKKDLSKHAKLYKHIVAVLPQRETITHISKDYGQLSFLLALDQPDRKVISVLRNNDIIPILENSFITNHDYKLNFTQNLHKAISYNPNVLIVDYNALEIVLEALQKQHFTSVILIKEACNLSSEVENLNYILTTKKEDIIILKHNTIEN</sequence>
<gene>
    <name evidence="8" type="ORF">FUA24_11490</name>
</gene>
<dbReference type="EMBL" id="VSDQ01000679">
    <property type="protein sequence ID" value="TYA73965.1"/>
    <property type="molecule type" value="Genomic_DNA"/>
</dbReference>
<dbReference type="AlphaFoldDB" id="A0A5D0HRU0"/>
<dbReference type="SMART" id="SM00563">
    <property type="entry name" value="PlsC"/>
    <property type="match status" value="1"/>
</dbReference>
<evidence type="ECO:0000313" key="9">
    <source>
        <dbReference type="Proteomes" id="UP000323930"/>
    </source>
</evidence>
<dbReference type="InterPro" id="IPR004869">
    <property type="entry name" value="MMPL_dom"/>
</dbReference>
<dbReference type="Pfam" id="PF01553">
    <property type="entry name" value="Acyltransferase"/>
    <property type="match status" value="1"/>
</dbReference>
<evidence type="ECO:0000256" key="4">
    <source>
        <dbReference type="ARBA" id="ARBA00022989"/>
    </source>
</evidence>
<dbReference type="PANTHER" id="PTHR33406:SF13">
    <property type="entry name" value="MEMBRANE PROTEIN YDFJ"/>
    <property type="match status" value="1"/>
</dbReference>
<keyword evidence="3 6" id="KW-0812">Transmembrane</keyword>
<dbReference type="OrthoDB" id="9803035at2"/>
<dbReference type="Proteomes" id="UP000323930">
    <property type="component" value="Unassembled WGS sequence"/>
</dbReference>
<feature type="transmembrane region" description="Helical" evidence="6">
    <location>
        <begin position="661"/>
        <end position="677"/>
    </location>
</feature>
<dbReference type="CDD" id="cd07989">
    <property type="entry name" value="LPLAT_AGPAT-like"/>
    <property type="match status" value="1"/>
</dbReference>
<dbReference type="PANTHER" id="PTHR33406">
    <property type="entry name" value="MEMBRANE PROTEIN MJ1562-RELATED"/>
    <property type="match status" value="1"/>
</dbReference>
<keyword evidence="2" id="KW-1003">Cell membrane</keyword>
<feature type="transmembrane region" description="Helical" evidence="6">
    <location>
        <begin position="295"/>
        <end position="315"/>
    </location>
</feature>
<keyword evidence="4 6" id="KW-1133">Transmembrane helix</keyword>
<feature type="transmembrane region" description="Helical" evidence="6">
    <location>
        <begin position="431"/>
        <end position="452"/>
    </location>
</feature>
<dbReference type="Pfam" id="PF03176">
    <property type="entry name" value="MMPL"/>
    <property type="match status" value="2"/>
</dbReference>
<accession>A0A5D0HRU0</accession>
<evidence type="ECO:0000259" key="7">
    <source>
        <dbReference type="SMART" id="SM00563"/>
    </source>
</evidence>
<feature type="transmembrane region" description="Helical" evidence="6">
    <location>
        <begin position="816"/>
        <end position="842"/>
    </location>
</feature>
<comment type="subcellular location">
    <subcellularLocation>
        <location evidence="1">Cell membrane</location>
        <topology evidence="1">Multi-pass membrane protein</topology>
    </subcellularLocation>
</comment>
<feature type="transmembrane region" description="Helical" evidence="6">
    <location>
        <begin position="387"/>
        <end position="410"/>
    </location>
</feature>
<feature type="transmembrane region" description="Helical" evidence="6">
    <location>
        <begin position="710"/>
        <end position="735"/>
    </location>
</feature>
<name>A0A5D0HRU0_9FLAO</name>
<dbReference type="InterPro" id="IPR002123">
    <property type="entry name" value="Plipid/glycerol_acylTrfase"/>
</dbReference>
<dbReference type="Gene3D" id="1.20.1640.10">
    <property type="entry name" value="Multidrug efflux transporter AcrB transmembrane domain"/>
    <property type="match status" value="2"/>
</dbReference>
<organism evidence="8 9">
    <name type="scientific">Seonamhaeicola marinus</name>
    <dbReference type="NCBI Taxonomy" id="1912246"/>
    <lineage>
        <taxon>Bacteria</taxon>
        <taxon>Pseudomonadati</taxon>
        <taxon>Bacteroidota</taxon>
        <taxon>Flavobacteriia</taxon>
        <taxon>Flavobacteriales</taxon>
        <taxon>Flavobacteriaceae</taxon>
    </lineage>
</organism>
<feature type="transmembrane region" description="Helical" evidence="6">
    <location>
        <begin position="775"/>
        <end position="804"/>
    </location>
</feature>
<feature type="domain" description="Phospholipid/glycerol acyltransferase" evidence="7">
    <location>
        <begin position="890"/>
        <end position="999"/>
    </location>
</feature>
<reference evidence="8 9" key="1">
    <citation type="submission" date="2019-08" db="EMBL/GenBank/DDBJ databases">
        <title>Seonamhaeicola sediminis sp. nov., isolated from marine sediment.</title>
        <authorList>
            <person name="Cao W.R."/>
        </authorList>
    </citation>
    <scope>NUCLEOTIDE SEQUENCE [LARGE SCALE GENOMIC DNA]</scope>
    <source>
        <strain evidence="8 9">B011</strain>
    </source>
</reference>
<dbReference type="SUPFAM" id="SSF69593">
    <property type="entry name" value="Glycerol-3-phosphate (1)-acyltransferase"/>
    <property type="match status" value="1"/>
</dbReference>
<comment type="caution">
    <text evidence="8">The sequence shown here is derived from an EMBL/GenBank/DDBJ whole genome shotgun (WGS) entry which is preliminary data.</text>
</comment>
<evidence type="ECO:0000256" key="5">
    <source>
        <dbReference type="ARBA" id="ARBA00023136"/>
    </source>
</evidence>
<dbReference type="GO" id="GO:0005886">
    <property type="term" value="C:plasma membrane"/>
    <property type="evidence" value="ECO:0007669"/>
    <property type="project" value="UniProtKB-SubCell"/>
</dbReference>
<feature type="transmembrane region" description="Helical" evidence="6">
    <location>
        <begin position="362"/>
        <end position="381"/>
    </location>
</feature>
<keyword evidence="5 6" id="KW-0472">Membrane</keyword>
<feature type="transmembrane region" description="Helical" evidence="6">
    <location>
        <begin position="684"/>
        <end position="704"/>
    </location>
</feature>
<proteinExistence type="predicted"/>
<protein>
    <submittedName>
        <fullName evidence="8">MMPL family transporter</fullName>
    </submittedName>
</protein>
<evidence type="ECO:0000256" key="3">
    <source>
        <dbReference type="ARBA" id="ARBA00022692"/>
    </source>
</evidence>
<evidence type="ECO:0000256" key="1">
    <source>
        <dbReference type="ARBA" id="ARBA00004651"/>
    </source>
</evidence>
<evidence type="ECO:0000313" key="8">
    <source>
        <dbReference type="EMBL" id="TYA73965.1"/>
    </source>
</evidence>
<evidence type="ECO:0000256" key="2">
    <source>
        <dbReference type="ARBA" id="ARBA00022475"/>
    </source>
</evidence>
<dbReference type="GO" id="GO:0016746">
    <property type="term" value="F:acyltransferase activity"/>
    <property type="evidence" value="ECO:0007669"/>
    <property type="project" value="InterPro"/>
</dbReference>
<feature type="transmembrane region" description="Helical" evidence="6">
    <location>
        <begin position="269"/>
        <end position="288"/>
    </location>
</feature>
<feature type="transmembrane region" description="Helical" evidence="6">
    <location>
        <begin position="321"/>
        <end position="342"/>
    </location>
</feature>
<feature type="transmembrane region" description="Helical" evidence="6">
    <location>
        <begin position="747"/>
        <end position="769"/>
    </location>
</feature>
<dbReference type="InterPro" id="IPR050545">
    <property type="entry name" value="Mycobact_MmpL"/>
</dbReference>
<keyword evidence="9" id="KW-1185">Reference proteome</keyword>
<evidence type="ECO:0000256" key="6">
    <source>
        <dbReference type="SAM" id="Phobius"/>
    </source>
</evidence>
<dbReference type="SUPFAM" id="SSF82866">
    <property type="entry name" value="Multidrug efflux transporter AcrB transmembrane domain"/>
    <property type="match status" value="2"/>
</dbReference>